<evidence type="ECO:0000256" key="7">
    <source>
        <dbReference type="SAM" id="SignalP"/>
    </source>
</evidence>
<dbReference type="PROSITE" id="PS51790">
    <property type="entry name" value="MSRB"/>
    <property type="match status" value="1"/>
</dbReference>
<dbReference type="Proteomes" id="UP000789595">
    <property type="component" value="Unassembled WGS sequence"/>
</dbReference>
<keyword evidence="4" id="KW-0862">Zinc</keyword>
<evidence type="ECO:0000256" key="3">
    <source>
        <dbReference type="ARBA" id="ARBA00022723"/>
    </source>
</evidence>
<name>A0A8J2T3W5_9STRA</name>
<comment type="caution">
    <text evidence="9">The sequence shown here is derived from an EMBL/GenBank/DDBJ whole genome shotgun (WGS) entry which is preliminary data.</text>
</comment>
<dbReference type="GO" id="GO:0006979">
    <property type="term" value="P:response to oxidative stress"/>
    <property type="evidence" value="ECO:0007669"/>
    <property type="project" value="InterPro"/>
</dbReference>
<evidence type="ECO:0000313" key="9">
    <source>
        <dbReference type="EMBL" id="CAH0380400.1"/>
    </source>
</evidence>
<dbReference type="PANTHER" id="PTHR46081:SF8">
    <property type="entry name" value="PEPTIDE METHIONINE SULFOXIDE REDUCTASE 2"/>
    <property type="match status" value="1"/>
</dbReference>
<protein>
    <recommendedName>
        <fullName evidence="8">MsrB domain-containing protein</fullName>
    </recommendedName>
</protein>
<evidence type="ECO:0000256" key="6">
    <source>
        <dbReference type="SAM" id="MobiDB-lite"/>
    </source>
</evidence>
<dbReference type="Pfam" id="PF01641">
    <property type="entry name" value="SelR"/>
    <property type="match status" value="1"/>
</dbReference>
<dbReference type="EMBL" id="CAKKNE010000006">
    <property type="protein sequence ID" value="CAH0380400.1"/>
    <property type="molecule type" value="Genomic_DNA"/>
</dbReference>
<feature type="signal peptide" evidence="7">
    <location>
        <begin position="1"/>
        <end position="18"/>
    </location>
</feature>
<dbReference type="InterPro" id="IPR002579">
    <property type="entry name" value="Met_Sox_Rdtase_MsrB_dom"/>
</dbReference>
<reference evidence="9" key="1">
    <citation type="submission" date="2021-11" db="EMBL/GenBank/DDBJ databases">
        <authorList>
            <consortium name="Genoscope - CEA"/>
            <person name="William W."/>
        </authorList>
    </citation>
    <scope>NUCLEOTIDE SEQUENCE</scope>
</reference>
<dbReference type="InterPro" id="IPR011057">
    <property type="entry name" value="Mss4-like_sf"/>
</dbReference>
<keyword evidence="7" id="KW-0732">Signal</keyword>
<proteinExistence type="inferred from homology"/>
<evidence type="ECO:0000256" key="1">
    <source>
        <dbReference type="ARBA" id="ARBA00001947"/>
    </source>
</evidence>
<dbReference type="OrthoDB" id="44061at2759"/>
<keyword evidence="3" id="KW-0479">Metal-binding</keyword>
<accession>A0A8J2T3W5</accession>
<evidence type="ECO:0000256" key="2">
    <source>
        <dbReference type="ARBA" id="ARBA00007174"/>
    </source>
</evidence>
<comment type="cofactor">
    <cofactor evidence="1">
        <name>Zn(2+)</name>
        <dbReference type="ChEBI" id="CHEBI:29105"/>
    </cofactor>
</comment>
<keyword evidence="5" id="KW-0560">Oxidoreductase</keyword>
<comment type="similarity">
    <text evidence="2">Belongs to the MsrB Met sulfoxide reductase family.</text>
</comment>
<organism evidence="9 10">
    <name type="scientific">Pelagomonas calceolata</name>
    <dbReference type="NCBI Taxonomy" id="35677"/>
    <lineage>
        <taxon>Eukaryota</taxon>
        <taxon>Sar</taxon>
        <taxon>Stramenopiles</taxon>
        <taxon>Ochrophyta</taxon>
        <taxon>Pelagophyceae</taxon>
        <taxon>Pelagomonadales</taxon>
        <taxon>Pelagomonadaceae</taxon>
        <taxon>Pelagomonas</taxon>
    </lineage>
</organism>
<dbReference type="GO" id="GO:0033743">
    <property type="term" value="F:peptide-methionine (R)-S-oxide reductase activity"/>
    <property type="evidence" value="ECO:0007669"/>
    <property type="project" value="InterPro"/>
</dbReference>
<dbReference type="AlphaFoldDB" id="A0A8J2T3W5"/>
<dbReference type="Gene3D" id="2.170.150.20">
    <property type="entry name" value="Peptide methionine sulfoxide reductase"/>
    <property type="match status" value="1"/>
</dbReference>
<dbReference type="GO" id="GO:0046872">
    <property type="term" value="F:metal ion binding"/>
    <property type="evidence" value="ECO:0007669"/>
    <property type="project" value="UniProtKB-KW"/>
</dbReference>
<gene>
    <name evidence="9" type="ORF">PECAL_6P20530</name>
</gene>
<evidence type="ECO:0000313" key="10">
    <source>
        <dbReference type="Proteomes" id="UP000789595"/>
    </source>
</evidence>
<evidence type="ECO:0000256" key="5">
    <source>
        <dbReference type="ARBA" id="ARBA00023002"/>
    </source>
</evidence>
<feature type="chain" id="PRO_5035257722" description="MsrB domain-containing protein" evidence="7">
    <location>
        <begin position="19"/>
        <end position="193"/>
    </location>
</feature>
<evidence type="ECO:0000256" key="4">
    <source>
        <dbReference type="ARBA" id="ARBA00022833"/>
    </source>
</evidence>
<dbReference type="InterPro" id="IPR028427">
    <property type="entry name" value="Met_Sox_Rdtase_MsrB"/>
</dbReference>
<feature type="domain" description="MsrB" evidence="8">
    <location>
        <begin position="37"/>
        <end position="172"/>
    </location>
</feature>
<sequence length="193" mass="21261">MPKWSMALLLALRRGASLTPVIRRRCGRALASLPKDDAGWMTELSPNQFAVLRQKATEPPGYSEGTEGELEHDLKRDYGTKYPDVGVYECAGCREPLYFARTKFNSGCGWPAFYDGIPGAIREVPDADGMRVEIVCAKCDGHLGHVFKNEGFPTPTDERHCVNGISLRYEPAGYQPDDTPKLPAALVPKPIPP</sequence>
<feature type="region of interest" description="Disordered" evidence="6">
    <location>
        <begin position="172"/>
        <end position="193"/>
    </location>
</feature>
<dbReference type="PANTHER" id="PTHR46081">
    <property type="entry name" value="PEPTIDE METHIONINE SULFOXIDE REDUCTASE 2"/>
    <property type="match status" value="1"/>
</dbReference>
<keyword evidence="10" id="KW-1185">Reference proteome</keyword>
<dbReference type="GO" id="GO:0030091">
    <property type="term" value="P:protein repair"/>
    <property type="evidence" value="ECO:0007669"/>
    <property type="project" value="InterPro"/>
</dbReference>
<evidence type="ECO:0000259" key="8">
    <source>
        <dbReference type="PROSITE" id="PS51790"/>
    </source>
</evidence>
<dbReference type="SUPFAM" id="SSF51316">
    <property type="entry name" value="Mss4-like"/>
    <property type="match status" value="1"/>
</dbReference>